<dbReference type="STRING" id="4615.A0A199VD78"/>
<dbReference type="EMBL" id="LSRQ01002221">
    <property type="protein sequence ID" value="OAY75087.1"/>
    <property type="molecule type" value="Genomic_DNA"/>
</dbReference>
<evidence type="ECO:0000256" key="2">
    <source>
        <dbReference type="SAM" id="Phobius"/>
    </source>
</evidence>
<protein>
    <submittedName>
        <fullName evidence="3">Uncharacterized protein</fullName>
    </submittedName>
</protein>
<dbReference type="Proteomes" id="UP000092600">
    <property type="component" value="Unassembled WGS sequence"/>
</dbReference>
<dbReference type="PANTHER" id="PTHR33287:SF3">
    <property type="entry name" value="OS03G0453550 PROTEIN"/>
    <property type="match status" value="1"/>
</dbReference>
<evidence type="ECO:0000313" key="4">
    <source>
        <dbReference type="Proteomes" id="UP000092600"/>
    </source>
</evidence>
<name>A0A199VD78_ANACO</name>
<evidence type="ECO:0000313" key="3">
    <source>
        <dbReference type="EMBL" id="OAY75087.1"/>
    </source>
</evidence>
<keyword evidence="2" id="KW-0472">Membrane</keyword>
<sequence>MAADPRDAHVVEIPSDAPPQSPALPSIVAASAAIQHHPLTQISESPGHLLLLKLWQREEDLHGRRAAALESRMDAAKRGAFELSSLFFAFHGLSLTLLFASSAHLPHRACRHTWWVPAALSLSTSLVLACAVHARVSGYWDASRRLTRERGEGRSLARCMQELRMKGASFDLSKQPHAAASTKRMKSSSVEVTWRPIAWVSRNLVTIALLCVAGVVVPCCKFILCG</sequence>
<dbReference type="PANTHER" id="PTHR33287">
    <property type="entry name" value="OS03G0453550 PROTEIN"/>
    <property type="match status" value="1"/>
</dbReference>
<reference evidence="3 4" key="1">
    <citation type="journal article" date="2016" name="DNA Res.">
        <title>The draft genome of MD-2 pineapple using hybrid error correction of long reads.</title>
        <authorList>
            <person name="Redwan R.M."/>
            <person name="Saidin A."/>
            <person name="Kumar S.V."/>
        </authorList>
    </citation>
    <scope>NUCLEOTIDE SEQUENCE [LARGE SCALE GENOMIC DNA]</scope>
    <source>
        <strain evidence="4">cv. MD2</strain>
        <tissue evidence="3">Leaf</tissue>
    </source>
</reference>
<feature type="transmembrane region" description="Helical" evidence="2">
    <location>
        <begin position="204"/>
        <end position="224"/>
    </location>
</feature>
<feature type="transmembrane region" description="Helical" evidence="2">
    <location>
        <begin position="114"/>
        <end position="136"/>
    </location>
</feature>
<feature type="region of interest" description="Disordered" evidence="1">
    <location>
        <begin position="1"/>
        <end position="21"/>
    </location>
</feature>
<feature type="compositionally biased region" description="Basic and acidic residues" evidence="1">
    <location>
        <begin position="1"/>
        <end position="10"/>
    </location>
</feature>
<keyword evidence="2" id="KW-0812">Transmembrane</keyword>
<dbReference type="AlphaFoldDB" id="A0A199VD78"/>
<organism evidence="3 4">
    <name type="scientific">Ananas comosus</name>
    <name type="common">Pineapple</name>
    <name type="synonym">Ananas ananas</name>
    <dbReference type="NCBI Taxonomy" id="4615"/>
    <lineage>
        <taxon>Eukaryota</taxon>
        <taxon>Viridiplantae</taxon>
        <taxon>Streptophyta</taxon>
        <taxon>Embryophyta</taxon>
        <taxon>Tracheophyta</taxon>
        <taxon>Spermatophyta</taxon>
        <taxon>Magnoliopsida</taxon>
        <taxon>Liliopsida</taxon>
        <taxon>Poales</taxon>
        <taxon>Bromeliaceae</taxon>
        <taxon>Bromelioideae</taxon>
        <taxon>Ananas</taxon>
    </lineage>
</organism>
<evidence type="ECO:0000256" key="1">
    <source>
        <dbReference type="SAM" id="MobiDB-lite"/>
    </source>
</evidence>
<comment type="caution">
    <text evidence="3">The sequence shown here is derived from an EMBL/GenBank/DDBJ whole genome shotgun (WGS) entry which is preliminary data.</text>
</comment>
<gene>
    <name evidence="3" type="ORF">ACMD2_02920</name>
</gene>
<proteinExistence type="predicted"/>
<accession>A0A199VD78</accession>
<feature type="transmembrane region" description="Helical" evidence="2">
    <location>
        <begin position="80"/>
        <end position="102"/>
    </location>
</feature>
<keyword evidence="2" id="KW-1133">Transmembrane helix</keyword>